<evidence type="ECO:0000313" key="8">
    <source>
        <dbReference type="Proteomes" id="UP001627154"/>
    </source>
</evidence>
<comment type="caution">
    <text evidence="7">The sequence shown here is derived from an EMBL/GenBank/DDBJ whole genome shotgun (WGS) entry which is preliminary data.</text>
</comment>
<keyword evidence="2 4" id="KW-0863">Zinc-finger</keyword>
<protein>
    <recommendedName>
        <fullName evidence="6">MYND-type domain-containing protein</fullName>
    </recommendedName>
</protein>
<feature type="domain" description="MYND-type" evidence="6">
    <location>
        <begin position="79"/>
        <end position="119"/>
    </location>
</feature>
<dbReference type="Proteomes" id="UP001627154">
    <property type="component" value="Unassembled WGS sequence"/>
</dbReference>
<evidence type="ECO:0000256" key="2">
    <source>
        <dbReference type="ARBA" id="ARBA00022771"/>
    </source>
</evidence>
<proteinExistence type="predicted"/>
<dbReference type="GO" id="GO:0008270">
    <property type="term" value="F:zinc ion binding"/>
    <property type="evidence" value="ECO:0007669"/>
    <property type="project" value="UniProtKB-KW"/>
</dbReference>
<evidence type="ECO:0000256" key="5">
    <source>
        <dbReference type="SAM" id="MobiDB-lite"/>
    </source>
</evidence>
<evidence type="ECO:0000256" key="4">
    <source>
        <dbReference type="PROSITE-ProRule" id="PRU00134"/>
    </source>
</evidence>
<dbReference type="Pfam" id="PF20179">
    <property type="entry name" value="MSS51_C"/>
    <property type="match status" value="1"/>
</dbReference>
<dbReference type="Gene3D" id="6.10.140.2220">
    <property type="match status" value="1"/>
</dbReference>
<reference evidence="7 8" key="1">
    <citation type="journal article" date="2024" name="bioRxiv">
        <title>A reference genome for Trichogramma kaykai: A tiny desert-dwelling parasitoid wasp with competing sex-ratio distorters.</title>
        <authorList>
            <person name="Culotta J."/>
            <person name="Lindsey A.R."/>
        </authorList>
    </citation>
    <scope>NUCLEOTIDE SEQUENCE [LARGE SCALE GENOMIC DNA]</scope>
    <source>
        <strain evidence="7 8">KSX58</strain>
    </source>
</reference>
<keyword evidence="3" id="KW-0862">Zinc</keyword>
<evidence type="ECO:0000256" key="1">
    <source>
        <dbReference type="ARBA" id="ARBA00022723"/>
    </source>
</evidence>
<organism evidence="7 8">
    <name type="scientific">Trichogramma kaykai</name>
    <dbReference type="NCBI Taxonomy" id="54128"/>
    <lineage>
        <taxon>Eukaryota</taxon>
        <taxon>Metazoa</taxon>
        <taxon>Ecdysozoa</taxon>
        <taxon>Arthropoda</taxon>
        <taxon>Hexapoda</taxon>
        <taxon>Insecta</taxon>
        <taxon>Pterygota</taxon>
        <taxon>Neoptera</taxon>
        <taxon>Endopterygota</taxon>
        <taxon>Hymenoptera</taxon>
        <taxon>Apocrita</taxon>
        <taxon>Proctotrupomorpha</taxon>
        <taxon>Chalcidoidea</taxon>
        <taxon>Trichogrammatidae</taxon>
        <taxon>Trichogramma</taxon>
    </lineage>
</organism>
<dbReference type="Pfam" id="PF01753">
    <property type="entry name" value="zf-MYND"/>
    <property type="match status" value="1"/>
</dbReference>
<dbReference type="InterPro" id="IPR002893">
    <property type="entry name" value="Znf_MYND"/>
</dbReference>
<dbReference type="SUPFAM" id="SSF144232">
    <property type="entry name" value="HIT/MYND zinc finger-like"/>
    <property type="match status" value="1"/>
</dbReference>
<feature type="region of interest" description="Disordered" evidence="5">
    <location>
        <begin position="1"/>
        <end position="20"/>
    </location>
</feature>
<evidence type="ECO:0000259" key="6">
    <source>
        <dbReference type="PROSITE" id="PS50865"/>
    </source>
</evidence>
<feature type="compositionally biased region" description="Basic residues" evidence="5">
    <location>
        <begin position="1"/>
        <end position="11"/>
    </location>
</feature>
<keyword evidence="1" id="KW-0479">Metal-binding</keyword>
<dbReference type="PROSITE" id="PS01360">
    <property type="entry name" value="ZF_MYND_1"/>
    <property type="match status" value="1"/>
</dbReference>
<accession>A0ABD2XE48</accession>
<keyword evidence="8" id="KW-1185">Reference proteome</keyword>
<gene>
    <name evidence="7" type="ORF">TKK_003782</name>
</gene>
<dbReference type="PANTHER" id="PTHR28069">
    <property type="entry name" value="GH20023P"/>
    <property type="match status" value="1"/>
</dbReference>
<evidence type="ECO:0000256" key="3">
    <source>
        <dbReference type="ARBA" id="ARBA00022833"/>
    </source>
</evidence>
<sequence>MGRKSKRKHKTGQSFKSNNSKYNARIDDEIIEKSLVESKPLLITERLNISPYHAEEVDDEECELQLDFRPRPYFASSLCYFCSKPCTAETSVPCDSCNMVVYCSREHHQQNVKFHKQLCTVVTEICRRNHGLDLAKNLNADEYRSFRIELLHIVQTALGRRMELWEREILLYPKLCRACHASENLEQCDKCLMEFFCKDDPVHKKQHDLYCQEYKVFQTILRTQRDNGFVAPKIPDYIFEENHELPDSFDELIKQIFDIGCDYEKIDCTTYAALSQIASPALTAFYVLRKQLKLNLNRKILKIHVIGAELQFECANLAVWEKLFMHLMPGIKNLRLEFCGPEFYVPPDIANVLQKPKLCTSCRTKGRNIDIIFHCGKLYHQVENDKPDLICLFNPGLYRTTGFANQDTWPLTIEKFCNYGVPILITSYTEVELPRDLQRIRDIREAQVECEPRRNPFASLKPERNFVSDDVAPLIYKNYFLSVVKGINSNKTERRCANPANKA</sequence>
<evidence type="ECO:0000313" key="7">
    <source>
        <dbReference type="EMBL" id="KAL3403509.1"/>
    </source>
</evidence>
<dbReference type="PANTHER" id="PTHR28069:SF2">
    <property type="entry name" value="GH20023P"/>
    <property type="match status" value="1"/>
</dbReference>
<name>A0ABD2XE48_9HYME</name>
<dbReference type="PROSITE" id="PS50865">
    <property type="entry name" value="ZF_MYND_2"/>
    <property type="match status" value="1"/>
</dbReference>
<dbReference type="InterPro" id="IPR046824">
    <property type="entry name" value="Mss51-like_C"/>
</dbReference>
<dbReference type="EMBL" id="JBJJXI010000030">
    <property type="protein sequence ID" value="KAL3403509.1"/>
    <property type="molecule type" value="Genomic_DNA"/>
</dbReference>
<dbReference type="AlphaFoldDB" id="A0ABD2XE48"/>